<dbReference type="PANTHER" id="PTHR35147">
    <property type="entry name" value="CHEMORECEPTOR GLUTAMINE DEAMIDASE CHED-RELATED"/>
    <property type="match status" value="1"/>
</dbReference>
<evidence type="ECO:0000256" key="2">
    <source>
        <dbReference type="ARBA" id="ARBA00022801"/>
    </source>
</evidence>
<keyword evidence="1 3" id="KW-0145">Chemotaxis</keyword>
<evidence type="ECO:0000313" key="5">
    <source>
        <dbReference type="Proteomes" id="UP001041814"/>
    </source>
</evidence>
<reference evidence="4" key="1">
    <citation type="submission" date="2017-08" db="EMBL/GenBank/DDBJ databases">
        <authorList>
            <person name="Imhoff J.F."/>
            <person name="Rahn T."/>
            <person name="Kuenzel S."/>
            <person name="Neulinger S.C."/>
        </authorList>
    </citation>
    <scope>NUCLEOTIDE SEQUENCE</scope>
    <source>
        <strain evidence="4">IM 151</strain>
    </source>
</reference>
<organism evidence="4 5">
    <name type="scientific">Rubrivivax gelatinosus</name>
    <name type="common">Rhodocyclus gelatinosus</name>
    <name type="synonym">Rhodopseudomonas gelatinosa</name>
    <dbReference type="NCBI Taxonomy" id="28068"/>
    <lineage>
        <taxon>Bacteria</taxon>
        <taxon>Pseudomonadati</taxon>
        <taxon>Pseudomonadota</taxon>
        <taxon>Betaproteobacteria</taxon>
        <taxon>Burkholderiales</taxon>
        <taxon>Sphaerotilaceae</taxon>
        <taxon>Rubrivivax</taxon>
    </lineage>
</organism>
<sequence length="175" mass="19008">MSADTVLLQPGEYFVGNAGQRVRTMLGSCVSVTLWHARLRVGAMSHSLLFSRAGTAPAATLDARYGDEALTLMLRELLARKVVVAQCEAKIFGGGDMFPAQHKRGAAAVGRRNGEAARELLQRQGIEVVSESLFGFGHRQIVFDIESGHVWSRQLRLPAWLLPGQAPQQSARQAA</sequence>
<protein>
    <recommendedName>
        <fullName evidence="3">Probable chemoreceptor glutamine deamidase CheD</fullName>
        <ecNumber evidence="3">3.5.1.44</ecNumber>
    </recommendedName>
</protein>
<proteinExistence type="inferred from homology"/>
<comment type="caution">
    <text evidence="4">The sequence shown here is derived from an EMBL/GenBank/DDBJ whole genome shotgun (WGS) entry which is preliminary data.</text>
</comment>
<evidence type="ECO:0000256" key="1">
    <source>
        <dbReference type="ARBA" id="ARBA00022500"/>
    </source>
</evidence>
<dbReference type="EMBL" id="NRRU01000027">
    <property type="protein sequence ID" value="MBK1712907.1"/>
    <property type="molecule type" value="Genomic_DNA"/>
</dbReference>
<dbReference type="InterPro" id="IPR005659">
    <property type="entry name" value="Chemorcpt_Glu_NH3ase_CheD"/>
</dbReference>
<gene>
    <name evidence="3" type="primary">cheD</name>
    <name evidence="4" type="ORF">CKO43_08960</name>
</gene>
<dbReference type="RefSeq" id="WP_200378441.1">
    <property type="nucleotide sequence ID" value="NZ_NRRU01000027.1"/>
</dbReference>
<dbReference type="Proteomes" id="UP001041814">
    <property type="component" value="Unassembled WGS sequence"/>
</dbReference>
<dbReference type="Pfam" id="PF03975">
    <property type="entry name" value="CheD"/>
    <property type="match status" value="1"/>
</dbReference>
<accession>A0ABS1DVU7</accession>
<comment type="catalytic activity">
    <reaction evidence="3">
        <text>L-glutaminyl-[protein] + H2O = L-glutamyl-[protein] + NH4(+)</text>
        <dbReference type="Rhea" id="RHEA:16441"/>
        <dbReference type="Rhea" id="RHEA-COMP:10207"/>
        <dbReference type="Rhea" id="RHEA-COMP:10208"/>
        <dbReference type="ChEBI" id="CHEBI:15377"/>
        <dbReference type="ChEBI" id="CHEBI:28938"/>
        <dbReference type="ChEBI" id="CHEBI:29973"/>
        <dbReference type="ChEBI" id="CHEBI:30011"/>
        <dbReference type="EC" id="3.5.1.44"/>
    </reaction>
</comment>
<dbReference type="Gene3D" id="3.30.1330.200">
    <property type="match status" value="1"/>
</dbReference>
<name>A0ABS1DVU7_RUBGE</name>
<dbReference type="CDD" id="cd16352">
    <property type="entry name" value="CheD"/>
    <property type="match status" value="1"/>
</dbReference>
<dbReference type="EC" id="3.5.1.44" evidence="3"/>
<dbReference type="HAMAP" id="MF_01440">
    <property type="entry name" value="CheD"/>
    <property type="match status" value="1"/>
</dbReference>
<evidence type="ECO:0000313" key="4">
    <source>
        <dbReference type="EMBL" id="MBK1712907.1"/>
    </source>
</evidence>
<reference evidence="4" key="2">
    <citation type="journal article" date="2020" name="Microorganisms">
        <title>Osmotic Adaptation and Compatible Solute Biosynthesis of Phototrophic Bacteria as Revealed from Genome Analyses.</title>
        <authorList>
            <person name="Imhoff J.F."/>
            <person name="Rahn T."/>
            <person name="Kunzel S."/>
            <person name="Keller A."/>
            <person name="Neulinger S.C."/>
        </authorList>
    </citation>
    <scope>NUCLEOTIDE SEQUENCE</scope>
    <source>
        <strain evidence="4">IM 151</strain>
    </source>
</reference>
<dbReference type="InterPro" id="IPR038592">
    <property type="entry name" value="CheD-like_sf"/>
</dbReference>
<evidence type="ECO:0000256" key="3">
    <source>
        <dbReference type="HAMAP-Rule" id="MF_01440"/>
    </source>
</evidence>
<comment type="similarity">
    <text evidence="3">Belongs to the CheD family.</text>
</comment>
<comment type="function">
    <text evidence="3">Probably deamidates glutamine residues to glutamate on methyl-accepting chemotaxis receptors (MCPs), playing an important role in chemotaxis.</text>
</comment>
<dbReference type="InterPro" id="IPR011324">
    <property type="entry name" value="Cytotoxic_necrot_fac-like_cat"/>
</dbReference>
<dbReference type="SUPFAM" id="SSF64438">
    <property type="entry name" value="CNF1/YfiH-like putative cysteine hydrolases"/>
    <property type="match status" value="1"/>
</dbReference>
<dbReference type="PANTHER" id="PTHR35147:SF3">
    <property type="entry name" value="CHEMORECEPTOR GLUTAMINE DEAMIDASE CHED 1-RELATED"/>
    <property type="match status" value="1"/>
</dbReference>
<keyword evidence="5" id="KW-1185">Reference proteome</keyword>
<keyword evidence="2 3" id="KW-0378">Hydrolase</keyword>